<keyword evidence="2" id="KW-1185">Reference proteome</keyword>
<proteinExistence type="predicted"/>
<dbReference type="Proteomes" id="UP000657918">
    <property type="component" value="Unassembled WGS sequence"/>
</dbReference>
<accession>A0A835K3V9</accession>
<protein>
    <submittedName>
        <fullName evidence="1">Uncharacterized protein</fullName>
    </submittedName>
</protein>
<dbReference type="EMBL" id="JADGMS010000007">
    <property type="protein sequence ID" value="KAF9678926.1"/>
    <property type="molecule type" value="Genomic_DNA"/>
</dbReference>
<evidence type="ECO:0000313" key="2">
    <source>
        <dbReference type="Proteomes" id="UP000657918"/>
    </source>
</evidence>
<evidence type="ECO:0000313" key="1">
    <source>
        <dbReference type="EMBL" id="KAF9678926.1"/>
    </source>
</evidence>
<dbReference type="AlphaFoldDB" id="A0A835K3V9"/>
<reference evidence="1 2" key="1">
    <citation type="submission" date="2020-10" db="EMBL/GenBank/DDBJ databases">
        <title>Plant Genome Project.</title>
        <authorList>
            <person name="Zhang R.-G."/>
        </authorList>
    </citation>
    <scope>NUCLEOTIDE SEQUENCE [LARGE SCALE GENOMIC DNA]</scope>
    <source>
        <strain evidence="1">FAFU-HL-1</strain>
        <tissue evidence="1">Leaf</tissue>
    </source>
</reference>
<comment type="caution">
    <text evidence="1">The sequence shown here is derived from an EMBL/GenBank/DDBJ whole genome shotgun (WGS) entry which is preliminary data.</text>
</comment>
<gene>
    <name evidence="1" type="ORF">SADUNF_Sadunf07G0087200</name>
</gene>
<name>A0A835K3V9_9ROSI</name>
<sequence length="77" mass="8576">MNHRSGDTTALRSSKSANGGRALPIINAVVWASKRTLMSFSFLPLRFVHARKQFATGNILLLLHFGFFENIQDSSLL</sequence>
<organism evidence="1 2">
    <name type="scientific">Salix dunnii</name>
    <dbReference type="NCBI Taxonomy" id="1413687"/>
    <lineage>
        <taxon>Eukaryota</taxon>
        <taxon>Viridiplantae</taxon>
        <taxon>Streptophyta</taxon>
        <taxon>Embryophyta</taxon>
        <taxon>Tracheophyta</taxon>
        <taxon>Spermatophyta</taxon>
        <taxon>Magnoliopsida</taxon>
        <taxon>eudicotyledons</taxon>
        <taxon>Gunneridae</taxon>
        <taxon>Pentapetalae</taxon>
        <taxon>rosids</taxon>
        <taxon>fabids</taxon>
        <taxon>Malpighiales</taxon>
        <taxon>Salicaceae</taxon>
        <taxon>Saliceae</taxon>
        <taxon>Salix</taxon>
    </lineage>
</organism>